<evidence type="ECO:0000256" key="1">
    <source>
        <dbReference type="ARBA" id="ARBA00004141"/>
    </source>
</evidence>
<keyword evidence="5 6" id="KW-0472">Membrane</keyword>
<evidence type="ECO:0000256" key="2">
    <source>
        <dbReference type="ARBA" id="ARBA00009142"/>
    </source>
</evidence>
<dbReference type="PANTHER" id="PTHR43701:SF2">
    <property type="entry name" value="MEMBRANE TRANSPORTER PROTEIN YJNA-RELATED"/>
    <property type="match status" value="1"/>
</dbReference>
<sequence>MNYIVPVIVGVLTGILSGFGIGGGTLLMLYLTIIMDMKQQIASGTNLLYFIACAPLALVSHIKNKLIDKKAFIFCVLSGVPMCIFASLMADKIPLDILKKLFGVFLLYVGFKELFQK</sequence>
<proteinExistence type="inferred from homology"/>
<dbReference type="EMBL" id="DXIE01000057">
    <property type="protein sequence ID" value="HIV63051.1"/>
    <property type="molecule type" value="Genomic_DNA"/>
</dbReference>
<keyword evidence="6" id="KW-1003">Cell membrane</keyword>
<reference evidence="7" key="2">
    <citation type="submission" date="2021-04" db="EMBL/GenBank/DDBJ databases">
        <authorList>
            <person name="Gilroy R."/>
        </authorList>
    </citation>
    <scope>NUCLEOTIDE SEQUENCE</scope>
    <source>
        <strain evidence="7">CHK193-4272</strain>
    </source>
</reference>
<comment type="similarity">
    <text evidence="2 6">Belongs to the 4-toluene sulfonate uptake permease (TSUP) (TC 2.A.102) family.</text>
</comment>
<comment type="subcellular location">
    <subcellularLocation>
        <location evidence="6">Cell membrane</location>
        <topology evidence="6">Multi-pass membrane protein</topology>
    </subcellularLocation>
    <subcellularLocation>
        <location evidence="1">Membrane</location>
        <topology evidence="1">Multi-pass membrane protein</topology>
    </subcellularLocation>
</comment>
<dbReference type="GO" id="GO:0005886">
    <property type="term" value="C:plasma membrane"/>
    <property type="evidence" value="ECO:0007669"/>
    <property type="project" value="UniProtKB-SubCell"/>
</dbReference>
<protein>
    <recommendedName>
        <fullName evidence="6">Probable membrane transporter protein</fullName>
    </recommendedName>
</protein>
<evidence type="ECO:0000256" key="3">
    <source>
        <dbReference type="ARBA" id="ARBA00022692"/>
    </source>
</evidence>
<evidence type="ECO:0000313" key="8">
    <source>
        <dbReference type="Proteomes" id="UP000886808"/>
    </source>
</evidence>
<keyword evidence="3 6" id="KW-0812">Transmembrane</keyword>
<dbReference type="Proteomes" id="UP000886808">
    <property type="component" value="Unassembled WGS sequence"/>
</dbReference>
<name>A0A9D1PIY8_9FIRM</name>
<keyword evidence="4 6" id="KW-1133">Transmembrane helix</keyword>
<evidence type="ECO:0000256" key="5">
    <source>
        <dbReference type="ARBA" id="ARBA00023136"/>
    </source>
</evidence>
<feature type="transmembrane region" description="Helical" evidence="6">
    <location>
        <begin position="7"/>
        <end position="35"/>
    </location>
</feature>
<evidence type="ECO:0000256" key="4">
    <source>
        <dbReference type="ARBA" id="ARBA00022989"/>
    </source>
</evidence>
<reference evidence="7" key="1">
    <citation type="journal article" date="2021" name="PeerJ">
        <title>Extensive microbial diversity within the chicken gut microbiome revealed by metagenomics and culture.</title>
        <authorList>
            <person name="Gilroy R."/>
            <person name="Ravi A."/>
            <person name="Getino M."/>
            <person name="Pursley I."/>
            <person name="Horton D.L."/>
            <person name="Alikhan N.F."/>
            <person name="Baker D."/>
            <person name="Gharbi K."/>
            <person name="Hall N."/>
            <person name="Watson M."/>
            <person name="Adriaenssens E.M."/>
            <person name="Foster-Nyarko E."/>
            <person name="Jarju S."/>
            <person name="Secka A."/>
            <person name="Antonio M."/>
            <person name="Oren A."/>
            <person name="Chaudhuri R.R."/>
            <person name="La Ragione R."/>
            <person name="Hildebrand F."/>
            <person name="Pallen M.J."/>
        </authorList>
    </citation>
    <scope>NUCLEOTIDE SEQUENCE</scope>
    <source>
        <strain evidence="7">CHK193-4272</strain>
    </source>
</reference>
<dbReference type="Pfam" id="PF01925">
    <property type="entry name" value="TauE"/>
    <property type="match status" value="1"/>
</dbReference>
<feature type="transmembrane region" description="Helical" evidence="6">
    <location>
        <begin position="71"/>
        <end position="91"/>
    </location>
</feature>
<dbReference type="InterPro" id="IPR051598">
    <property type="entry name" value="TSUP/Inactive_protease-like"/>
</dbReference>
<evidence type="ECO:0000256" key="6">
    <source>
        <dbReference type="RuleBase" id="RU363041"/>
    </source>
</evidence>
<evidence type="ECO:0000313" key="7">
    <source>
        <dbReference type="EMBL" id="HIV63051.1"/>
    </source>
</evidence>
<dbReference type="AlphaFoldDB" id="A0A9D1PIY8"/>
<dbReference type="InterPro" id="IPR002781">
    <property type="entry name" value="TM_pro_TauE-like"/>
</dbReference>
<organism evidence="7 8">
    <name type="scientific">Candidatus Butyricicoccus avistercoris</name>
    <dbReference type="NCBI Taxonomy" id="2838518"/>
    <lineage>
        <taxon>Bacteria</taxon>
        <taxon>Bacillati</taxon>
        <taxon>Bacillota</taxon>
        <taxon>Clostridia</taxon>
        <taxon>Eubacteriales</taxon>
        <taxon>Butyricicoccaceae</taxon>
        <taxon>Butyricicoccus</taxon>
    </lineage>
</organism>
<comment type="caution">
    <text evidence="7">The sequence shown here is derived from an EMBL/GenBank/DDBJ whole genome shotgun (WGS) entry which is preliminary data.</text>
</comment>
<feature type="transmembrane region" description="Helical" evidence="6">
    <location>
        <begin position="41"/>
        <end position="59"/>
    </location>
</feature>
<accession>A0A9D1PIY8</accession>
<gene>
    <name evidence="7" type="ORF">H9746_09490</name>
</gene>
<dbReference type="PANTHER" id="PTHR43701">
    <property type="entry name" value="MEMBRANE TRANSPORTER PROTEIN MJ0441-RELATED"/>
    <property type="match status" value="1"/>
</dbReference>